<protein>
    <submittedName>
        <fullName evidence="2">Uncharacterized protein</fullName>
    </submittedName>
</protein>
<organism evidence="2 3">
    <name type="scientific">Steinernema hermaphroditum</name>
    <dbReference type="NCBI Taxonomy" id="289476"/>
    <lineage>
        <taxon>Eukaryota</taxon>
        <taxon>Metazoa</taxon>
        <taxon>Ecdysozoa</taxon>
        <taxon>Nematoda</taxon>
        <taxon>Chromadorea</taxon>
        <taxon>Rhabditida</taxon>
        <taxon>Tylenchina</taxon>
        <taxon>Panagrolaimomorpha</taxon>
        <taxon>Strongyloidoidea</taxon>
        <taxon>Steinernematidae</taxon>
        <taxon>Steinernema</taxon>
    </lineage>
</organism>
<dbReference type="EMBL" id="JAUCMV010000001">
    <property type="protein sequence ID" value="KAK0426798.1"/>
    <property type="molecule type" value="Genomic_DNA"/>
</dbReference>
<reference evidence="2" key="1">
    <citation type="submission" date="2023-06" db="EMBL/GenBank/DDBJ databases">
        <title>Genomic analysis of the entomopathogenic nematode Steinernema hermaphroditum.</title>
        <authorList>
            <person name="Schwarz E.M."/>
            <person name="Heppert J.K."/>
            <person name="Baniya A."/>
            <person name="Schwartz H.T."/>
            <person name="Tan C.-H."/>
            <person name="Antoshechkin I."/>
            <person name="Sternberg P.W."/>
            <person name="Goodrich-Blair H."/>
            <person name="Dillman A.R."/>
        </authorList>
    </citation>
    <scope>NUCLEOTIDE SEQUENCE</scope>
    <source>
        <strain evidence="2">PS9179</strain>
        <tissue evidence="2">Whole animal</tissue>
    </source>
</reference>
<dbReference type="AlphaFoldDB" id="A0AA39MAK4"/>
<proteinExistence type="predicted"/>
<keyword evidence="3" id="KW-1185">Reference proteome</keyword>
<feature type="compositionally biased region" description="Low complexity" evidence="1">
    <location>
        <begin position="82"/>
        <end position="95"/>
    </location>
</feature>
<gene>
    <name evidence="2" type="ORF">QR680_009905</name>
</gene>
<sequence>MGLRREPRRKRSAEVQASPGFSPRPRFYRHVKLSYERRKLSGCDIKKTPFRLRYTFAQRCRKFYSPKSFSSGYISSPMTDCTDSPSSRWTSASSTPERRGDVREVGPVMSKSECIVKYLKENGRMKLMLNDVGRVLRNVYWNHPLNSTLRFAEELVNESNGELRIRCYNNVILLELADEQNYDDFDQSYPEQLEFLDESSFRKATKRCWTCCCIS</sequence>
<feature type="compositionally biased region" description="Basic residues" evidence="1">
    <location>
        <begin position="1"/>
        <end position="11"/>
    </location>
</feature>
<evidence type="ECO:0000313" key="2">
    <source>
        <dbReference type="EMBL" id="KAK0426798.1"/>
    </source>
</evidence>
<dbReference type="Proteomes" id="UP001175271">
    <property type="component" value="Unassembled WGS sequence"/>
</dbReference>
<evidence type="ECO:0000313" key="3">
    <source>
        <dbReference type="Proteomes" id="UP001175271"/>
    </source>
</evidence>
<feature type="region of interest" description="Disordered" evidence="1">
    <location>
        <begin position="79"/>
        <end position="102"/>
    </location>
</feature>
<feature type="region of interest" description="Disordered" evidence="1">
    <location>
        <begin position="1"/>
        <end position="21"/>
    </location>
</feature>
<comment type="caution">
    <text evidence="2">The sequence shown here is derived from an EMBL/GenBank/DDBJ whole genome shotgun (WGS) entry which is preliminary data.</text>
</comment>
<accession>A0AA39MAK4</accession>
<name>A0AA39MAK4_9BILA</name>
<evidence type="ECO:0000256" key="1">
    <source>
        <dbReference type="SAM" id="MobiDB-lite"/>
    </source>
</evidence>